<dbReference type="OrthoDB" id="1522859at2"/>
<sequence length="180" mass="20721">MFPLEREQSKIRWPDEIFNAYDYKPPYKNIIMKNLLVLFILFSGVKFFAQENTLHSNPKEDIQITGETVPVYKGCENNTSNKDLKQCMSNEISRHFQRNFRTSRPPISKLKKGTYTIKVIFKIDKEGKITSERAKAKTSDLEKEALRVVALIPQMVPGKRNGKPTVVPYFVPINIQIGGN</sequence>
<gene>
    <name evidence="2" type="ORF">ESY86_02550</name>
</gene>
<reference evidence="2 3" key="1">
    <citation type="submission" date="2019-08" db="EMBL/GenBank/DDBJ databases">
        <title>Genomes of Subsaximicrobium wynnwilliamsii strains.</title>
        <authorList>
            <person name="Bowman J.P."/>
        </authorList>
    </citation>
    <scope>NUCLEOTIDE SEQUENCE [LARGE SCALE GENOMIC DNA]</scope>
    <source>
        <strain evidence="2 3">2-80-2</strain>
    </source>
</reference>
<evidence type="ECO:0000313" key="3">
    <source>
        <dbReference type="Proteomes" id="UP000321578"/>
    </source>
</evidence>
<accession>A0A5C6ZMG3</accession>
<organism evidence="2 3">
    <name type="scientific">Subsaximicrobium wynnwilliamsii</name>
    <dbReference type="NCBI Taxonomy" id="291179"/>
    <lineage>
        <taxon>Bacteria</taxon>
        <taxon>Pseudomonadati</taxon>
        <taxon>Bacteroidota</taxon>
        <taxon>Flavobacteriia</taxon>
        <taxon>Flavobacteriales</taxon>
        <taxon>Flavobacteriaceae</taxon>
        <taxon>Subsaximicrobium</taxon>
    </lineage>
</organism>
<keyword evidence="3" id="KW-1185">Reference proteome</keyword>
<feature type="domain" description="TonB C-terminal" evidence="1">
    <location>
        <begin position="116"/>
        <end position="174"/>
    </location>
</feature>
<comment type="caution">
    <text evidence="2">The sequence shown here is derived from an EMBL/GenBank/DDBJ whole genome shotgun (WGS) entry which is preliminary data.</text>
</comment>
<dbReference type="Proteomes" id="UP000321578">
    <property type="component" value="Unassembled WGS sequence"/>
</dbReference>
<dbReference type="SUPFAM" id="SSF74653">
    <property type="entry name" value="TolA/TonB C-terminal domain"/>
    <property type="match status" value="1"/>
</dbReference>
<evidence type="ECO:0000259" key="1">
    <source>
        <dbReference type="Pfam" id="PF03544"/>
    </source>
</evidence>
<dbReference type="GO" id="GO:0055085">
    <property type="term" value="P:transmembrane transport"/>
    <property type="evidence" value="ECO:0007669"/>
    <property type="project" value="InterPro"/>
</dbReference>
<protein>
    <recommendedName>
        <fullName evidence="1">TonB C-terminal domain-containing protein</fullName>
    </recommendedName>
</protein>
<dbReference type="InterPro" id="IPR037682">
    <property type="entry name" value="TonB_C"/>
</dbReference>
<evidence type="ECO:0000313" key="2">
    <source>
        <dbReference type="EMBL" id="TXD90858.1"/>
    </source>
</evidence>
<name>A0A5C6ZMG3_9FLAO</name>
<dbReference type="Pfam" id="PF03544">
    <property type="entry name" value="TonB_C"/>
    <property type="match status" value="1"/>
</dbReference>
<dbReference type="EMBL" id="VORO01000002">
    <property type="protein sequence ID" value="TXD90858.1"/>
    <property type="molecule type" value="Genomic_DNA"/>
</dbReference>
<proteinExistence type="predicted"/>
<dbReference type="Gene3D" id="3.30.1150.10">
    <property type="match status" value="1"/>
</dbReference>
<dbReference type="AlphaFoldDB" id="A0A5C6ZMG3"/>